<dbReference type="AlphaFoldDB" id="A0A521AAV8"/>
<feature type="signal peptide" evidence="1">
    <location>
        <begin position="1"/>
        <end position="21"/>
    </location>
</feature>
<dbReference type="OrthoDB" id="7659053at2"/>
<evidence type="ECO:0000256" key="1">
    <source>
        <dbReference type="SAM" id="SignalP"/>
    </source>
</evidence>
<dbReference type="RefSeq" id="WP_142661150.1">
    <property type="nucleotide sequence ID" value="NZ_FXTK01000001.1"/>
</dbReference>
<accession>A0A521AAV8</accession>
<reference evidence="2 3" key="1">
    <citation type="submission" date="2017-05" db="EMBL/GenBank/DDBJ databases">
        <authorList>
            <person name="Varghese N."/>
            <person name="Submissions S."/>
        </authorList>
    </citation>
    <scope>NUCLEOTIDE SEQUENCE [LARGE SCALE GENOMIC DNA]</scope>
    <source>
        <strain evidence="2 3">DSM 100094</strain>
    </source>
</reference>
<feature type="chain" id="PRO_5021976018" description="TrbM protein" evidence="1">
    <location>
        <begin position="22"/>
        <end position="101"/>
    </location>
</feature>
<dbReference type="EMBL" id="FXTK01000001">
    <property type="protein sequence ID" value="SMO31938.1"/>
    <property type="molecule type" value="Genomic_DNA"/>
</dbReference>
<evidence type="ECO:0000313" key="3">
    <source>
        <dbReference type="Proteomes" id="UP000319014"/>
    </source>
</evidence>
<evidence type="ECO:0008006" key="4">
    <source>
        <dbReference type="Google" id="ProtNLM"/>
    </source>
</evidence>
<keyword evidence="3" id="KW-1185">Reference proteome</keyword>
<proteinExistence type="predicted"/>
<protein>
    <recommendedName>
        <fullName evidence="4">TrbM protein</fullName>
    </recommendedName>
</protein>
<sequence>MINRLMIAAAAVVLTAPLAVAGPIDSACIRSERSASSRQLCGCIQQVADMTLSRGDQRRAAAFFKDADSAQEVRMSKSNADNAFWARYKNFADSAEAYCAN</sequence>
<evidence type="ECO:0000313" key="2">
    <source>
        <dbReference type="EMBL" id="SMO31938.1"/>
    </source>
</evidence>
<keyword evidence="1" id="KW-0732">Signal</keyword>
<name>A0A521AAV8_9RHOB</name>
<gene>
    <name evidence="2" type="ORF">SAMN06265221_10112</name>
</gene>
<organism evidence="2 3">
    <name type="scientific">Paracoccus laeviglucosivorans</name>
    <dbReference type="NCBI Taxonomy" id="1197861"/>
    <lineage>
        <taxon>Bacteria</taxon>
        <taxon>Pseudomonadati</taxon>
        <taxon>Pseudomonadota</taxon>
        <taxon>Alphaproteobacteria</taxon>
        <taxon>Rhodobacterales</taxon>
        <taxon>Paracoccaceae</taxon>
        <taxon>Paracoccus</taxon>
    </lineage>
</organism>
<dbReference type="Proteomes" id="UP000319014">
    <property type="component" value="Unassembled WGS sequence"/>
</dbReference>